<dbReference type="InterPro" id="IPR006638">
    <property type="entry name" value="Elp3/MiaA/NifB-like_rSAM"/>
</dbReference>
<feature type="binding site" evidence="13">
    <location>
        <position position="178"/>
    </location>
    <ligand>
        <name>[4Fe-4S] cluster</name>
        <dbReference type="ChEBI" id="CHEBI:49883"/>
        <label>2</label>
        <note>4Fe-4S-S-AdoMet</note>
    </ligand>
</feature>
<dbReference type="InterPro" id="IPR023404">
    <property type="entry name" value="rSAM_horseshoe"/>
</dbReference>
<evidence type="ECO:0000256" key="7">
    <source>
        <dbReference type="ARBA" id="ARBA00023004"/>
    </source>
</evidence>
<comment type="catalytic activity">
    <reaction evidence="13">
        <text>N(6)-dimethylallyladenosine(37) in tRNA + (sulfur carrier)-SH + AH2 + 2 S-adenosyl-L-methionine = 2-methylsulfanyl-N(6)-dimethylallyladenosine(37) in tRNA + (sulfur carrier)-H + 5'-deoxyadenosine + L-methionine + A + S-adenosyl-L-homocysteine + 2 H(+)</text>
        <dbReference type="Rhea" id="RHEA:37067"/>
        <dbReference type="Rhea" id="RHEA-COMP:10375"/>
        <dbReference type="Rhea" id="RHEA-COMP:10376"/>
        <dbReference type="Rhea" id="RHEA-COMP:14737"/>
        <dbReference type="Rhea" id="RHEA-COMP:14739"/>
        <dbReference type="ChEBI" id="CHEBI:13193"/>
        <dbReference type="ChEBI" id="CHEBI:15378"/>
        <dbReference type="ChEBI" id="CHEBI:17319"/>
        <dbReference type="ChEBI" id="CHEBI:17499"/>
        <dbReference type="ChEBI" id="CHEBI:29917"/>
        <dbReference type="ChEBI" id="CHEBI:57844"/>
        <dbReference type="ChEBI" id="CHEBI:57856"/>
        <dbReference type="ChEBI" id="CHEBI:59789"/>
        <dbReference type="ChEBI" id="CHEBI:64428"/>
        <dbReference type="ChEBI" id="CHEBI:74415"/>
        <dbReference type="ChEBI" id="CHEBI:74417"/>
        <dbReference type="EC" id="2.8.4.3"/>
    </reaction>
</comment>
<evidence type="ECO:0000256" key="2">
    <source>
        <dbReference type="ARBA" id="ARBA00022485"/>
    </source>
</evidence>
<evidence type="ECO:0000259" key="15">
    <source>
        <dbReference type="PROSITE" id="PS51449"/>
    </source>
</evidence>
<protein>
    <recommendedName>
        <fullName evidence="10 13">tRNA-2-methylthio-N(6)-dimethylallyladenosine synthase</fullName>
        <ecNumber evidence="9 13">2.8.4.3</ecNumber>
    </recommendedName>
    <alternativeName>
        <fullName evidence="12 13">(Dimethylallyl)adenosine tRNA methylthiotransferase MiaB</fullName>
    </alternativeName>
    <alternativeName>
        <fullName evidence="11 13">tRNA-i(6)A37 methylthiotransferase</fullName>
    </alternativeName>
</protein>
<evidence type="ECO:0000256" key="6">
    <source>
        <dbReference type="ARBA" id="ARBA00022723"/>
    </source>
</evidence>
<dbReference type="InterPro" id="IPR013848">
    <property type="entry name" value="Methylthiotransferase_N"/>
</dbReference>
<dbReference type="SFLD" id="SFLDG01082">
    <property type="entry name" value="B12-binding_domain_containing"/>
    <property type="match status" value="1"/>
</dbReference>
<dbReference type="GO" id="GO:0035597">
    <property type="term" value="F:tRNA-2-methylthio-N(6)-dimethylallyladenosine(37) synthase activity"/>
    <property type="evidence" value="ECO:0007669"/>
    <property type="project" value="UniProtKB-EC"/>
</dbReference>
<gene>
    <name evidence="13" type="primary">miaB</name>
    <name evidence="17" type="ordered locus">Trebr_0629</name>
</gene>
<evidence type="ECO:0000256" key="13">
    <source>
        <dbReference type="HAMAP-Rule" id="MF_01864"/>
    </source>
</evidence>
<dbReference type="Pfam" id="PF04055">
    <property type="entry name" value="Radical_SAM"/>
    <property type="match status" value="1"/>
</dbReference>
<dbReference type="GO" id="GO:0046872">
    <property type="term" value="F:metal ion binding"/>
    <property type="evidence" value="ECO:0007669"/>
    <property type="project" value="UniProtKB-KW"/>
</dbReference>
<dbReference type="SFLD" id="SFLDS00029">
    <property type="entry name" value="Radical_SAM"/>
    <property type="match status" value="1"/>
</dbReference>
<dbReference type="InterPro" id="IPR058240">
    <property type="entry name" value="rSAM_sf"/>
</dbReference>
<dbReference type="PROSITE" id="PS51918">
    <property type="entry name" value="RADICAL_SAM"/>
    <property type="match status" value="1"/>
</dbReference>
<feature type="binding site" evidence="13">
    <location>
        <position position="46"/>
    </location>
    <ligand>
        <name>[4Fe-4S] cluster</name>
        <dbReference type="ChEBI" id="CHEBI:49883"/>
        <label>1</label>
    </ligand>
</feature>
<sequence length="470" mass="52595">MTYFFETYGCQMNKAESASLEQLLIARGWTASDTPESADMAIINTCSVRATAENRIFGRLGWFSALKAVRSGSKDAKNASFPDAAREFASGRPPLTLVVTGCMAERLLDSLQKQYPVIDYVVGNFQKQHFQDIIDAVEQQRAPFVVDEEPVYSFAPVSWEPGAFTAFVPIMHGCNNFCTYCIVPYVRGREVSRSPADILSELDQLSAHNVREITLLGQNVNSYRWDCNAETGAAETGDSAVDFPALVQLIADHLRKTASPIGWVRFMSSHPKDLSDRLIDVIAREPVLCRHIHLPVQHGSSDVLRRMNRRYTREQYLDLVSRIRTKLPDASLTTDILIGFPGENDADFEQTVSLMESVRYQAAYMYYYNPREGTPAAEYDGQIPLETKKSRLKRIIDMQLEITRAETAKRLGSTVKVLAESVSRDNPGELLGKTEQDERVVFAAPRSCIGTFVQVLLVELTGNTIRGIVK</sequence>
<keyword evidence="18" id="KW-1185">Reference proteome</keyword>
<dbReference type="eggNOG" id="COG0621">
    <property type="taxonomic scope" value="Bacteria"/>
</dbReference>
<feature type="binding site" evidence="13">
    <location>
        <position position="10"/>
    </location>
    <ligand>
        <name>[4Fe-4S] cluster</name>
        <dbReference type="ChEBI" id="CHEBI:49883"/>
        <label>1</label>
    </ligand>
</feature>
<dbReference type="PROSITE" id="PS01278">
    <property type="entry name" value="MTTASE_RADICAL"/>
    <property type="match status" value="1"/>
</dbReference>
<dbReference type="InterPro" id="IPR038135">
    <property type="entry name" value="Methylthiotransferase_N_sf"/>
</dbReference>
<dbReference type="HAMAP" id="MF_01864">
    <property type="entry name" value="tRNA_metthiotr_MiaB"/>
    <property type="match status" value="1"/>
</dbReference>
<evidence type="ECO:0000256" key="10">
    <source>
        <dbReference type="ARBA" id="ARBA00068570"/>
    </source>
</evidence>
<dbReference type="HOGENOM" id="CLU_018697_2_0_12"/>
<feature type="domain" description="MTTase N-terminal" evidence="15">
    <location>
        <begin position="1"/>
        <end position="139"/>
    </location>
</feature>
<dbReference type="InterPro" id="IPR020612">
    <property type="entry name" value="Methylthiotransferase_CS"/>
</dbReference>
<keyword evidence="6 13" id="KW-0479">Metal-binding</keyword>
<keyword evidence="8 13" id="KW-0411">Iron-sulfur</keyword>
<dbReference type="KEGG" id="tbe:Trebr_0629"/>
<evidence type="ECO:0000256" key="1">
    <source>
        <dbReference type="ARBA" id="ARBA00003234"/>
    </source>
</evidence>
<evidence type="ECO:0000256" key="12">
    <source>
        <dbReference type="ARBA" id="ARBA00081141"/>
    </source>
</evidence>
<feature type="domain" description="Radical SAM core" evidence="16">
    <location>
        <begin position="160"/>
        <end position="405"/>
    </location>
</feature>
<comment type="function">
    <text evidence="1 13">Catalyzes the methylthiolation of N6-(dimethylallyl)adenosine (i(6)A), leading to the formation of 2-methylthio-N6-(dimethylallyl)adenosine (ms(2)i(6)A) at position 37 in tRNAs that read codons beginning with uridine.</text>
</comment>
<evidence type="ECO:0000256" key="8">
    <source>
        <dbReference type="ARBA" id="ARBA00023014"/>
    </source>
</evidence>
<dbReference type="SFLD" id="SFLDG01061">
    <property type="entry name" value="methylthiotransferase"/>
    <property type="match status" value="1"/>
</dbReference>
<evidence type="ECO:0000259" key="16">
    <source>
        <dbReference type="PROSITE" id="PS51918"/>
    </source>
</evidence>
<dbReference type="GO" id="GO:0005829">
    <property type="term" value="C:cytosol"/>
    <property type="evidence" value="ECO:0007669"/>
    <property type="project" value="TreeGrafter"/>
</dbReference>
<dbReference type="Gene3D" id="3.80.30.20">
    <property type="entry name" value="tm_1862 like domain"/>
    <property type="match status" value="1"/>
</dbReference>
<feature type="binding site" evidence="13">
    <location>
        <position position="102"/>
    </location>
    <ligand>
        <name>[4Fe-4S] cluster</name>
        <dbReference type="ChEBI" id="CHEBI:49883"/>
        <label>1</label>
    </ligand>
</feature>
<dbReference type="EC" id="2.8.4.3" evidence="9 13"/>
<dbReference type="FunFam" id="3.40.50.12160:FF:000003">
    <property type="entry name" value="CDK5 regulatory subunit-associated protein 1"/>
    <property type="match status" value="1"/>
</dbReference>
<reference evidence="18" key="1">
    <citation type="submission" date="2011-04" db="EMBL/GenBank/DDBJ databases">
        <title>The complete genome of Treponema brennaborense DSM 12168.</title>
        <authorList>
            <person name="Lucas S."/>
            <person name="Han J."/>
            <person name="Lapidus A."/>
            <person name="Bruce D."/>
            <person name="Goodwin L."/>
            <person name="Pitluck S."/>
            <person name="Peters L."/>
            <person name="Kyrpides N."/>
            <person name="Mavromatis K."/>
            <person name="Ivanova N."/>
            <person name="Mikhailova N."/>
            <person name="Pagani I."/>
            <person name="Teshima H."/>
            <person name="Detter J.C."/>
            <person name="Tapia R."/>
            <person name="Han C."/>
            <person name="Land M."/>
            <person name="Hauser L."/>
            <person name="Markowitz V."/>
            <person name="Cheng J.-F."/>
            <person name="Hugenholtz P."/>
            <person name="Woyke T."/>
            <person name="Wu D."/>
            <person name="Gronow S."/>
            <person name="Wellnitz S."/>
            <person name="Brambilla E."/>
            <person name="Klenk H.-P."/>
            <person name="Eisen J.A."/>
        </authorList>
    </citation>
    <scope>NUCLEOTIDE SEQUENCE [LARGE SCALE GENOMIC DNA]</scope>
    <source>
        <strain evidence="18">DSM 12168 / CIP 105900 / DD5/3</strain>
    </source>
</reference>
<evidence type="ECO:0000256" key="9">
    <source>
        <dbReference type="ARBA" id="ARBA00033765"/>
    </source>
</evidence>
<dbReference type="InterPro" id="IPR007197">
    <property type="entry name" value="rSAM"/>
</dbReference>
<evidence type="ECO:0000259" key="14">
    <source>
        <dbReference type="PROSITE" id="PS50926"/>
    </source>
</evidence>
<proteinExistence type="inferred from homology"/>
<organism evidence="17 18">
    <name type="scientific">Treponema brennaborense (strain DSM 12168 / CIP 105900 / DD5/3)</name>
    <dbReference type="NCBI Taxonomy" id="906968"/>
    <lineage>
        <taxon>Bacteria</taxon>
        <taxon>Pseudomonadati</taxon>
        <taxon>Spirochaetota</taxon>
        <taxon>Spirochaetia</taxon>
        <taxon>Spirochaetales</taxon>
        <taxon>Treponemataceae</taxon>
        <taxon>Treponema</taxon>
    </lineage>
</organism>
<dbReference type="Pfam" id="PF00919">
    <property type="entry name" value="UPF0004"/>
    <property type="match status" value="1"/>
</dbReference>
<comment type="cofactor">
    <cofactor evidence="13">
        <name>[4Fe-4S] cluster</name>
        <dbReference type="ChEBI" id="CHEBI:49883"/>
    </cofactor>
    <text evidence="13">Binds 2 [4Fe-4S] clusters. One cluster is coordinated with 3 cysteines and an exchangeable S-adenosyl-L-methionine.</text>
</comment>
<evidence type="ECO:0000256" key="3">
    <source>
        <dbReference type="ARBA" id="ARBA00022490"/>
    </source>
</evidence>
<dbReference type="STRING" id="906968.Trebr_0629"/>
<evidence type="ECO:0000256" key="4">
    <source>
        <dbReference type="ARBA" id="ARBA00022679"/>
    </source>
</evidence>
<dbReference type="PANTHER" id="PTHR43020">
    <property type="entry name" value="CDK5 REGULATORY SUBUNIT-ASSOCIATED PROTEIN 1"/>
    <property type="match status" value="1"/>
</dbReference>
<keyword evidence="2 13" id="KW-0004">4Fe-4S</keyword>
<dbReference type="PROSITE" id="PS50926">
    <property type="entry name" value="TRAM"/>
    <property type="match status" value="1"/>
</dbReference>
<dbReference type="NCBIfam" id="TIGR00089">
    <property type="entry name" value="MiaB/RimO family radical SAM methylthiotransferase"/>
    <property type="match status" value="1"/>
</dbReference>
<evidence type="ECO:0000313" key="17">
    <source>
        <dbReference type="EMBL" id="AEE16071.1"/>
    </source>
</evidence>
<dbReference type="Proteomes" id="UP000006546">
    <property type="component" value="Chromosome"/>
</dbReference>
<feature type="binding site" evidence="13">
    <location>
        <position position="174"/>
    </location>
    <ligand>
        <name>[4Fe-4S] cluster</name>
        <dbReference type="ChEBI" id="CHEBI:49883"/>
        <label>2</label>
        <note>4Fe-4S-S-AdoMet</note>
    </ligand>
</feature>
<dbReference type="InterPro" id="IPR006463">
    <property type="entry name" value="MiaB_methiolase"/>
</dbReference>
<comment type="subunit">
    <text evidence="13">Monomer.</text>
</comment>
<evidence type="ECO:0000313" key="18">
    <source>
        <dbReference type="Proteomes" id="UP000006546"/>
    </source>
</evidence>
<keyword evidence="4 13" id="KW-0808">Transferase</keyword>
<dbReference type="InterPro" id="IPR002792">
    <property type="entry name" value="TRAM_dom"/>
</dbReference>
<feature type="domain" description="TRAM" evidence="14">
    <location>
        <begin position="408"/>
        <end position="470"/>
    </location>
</feature>
<dbReference type="SFLD" id="SFLDF00273">
    <property type="entry name" value="(dimethylallyl)adenosine_tRNA"/>
    <property type="match status" value="1"/>
</dbReference>
<comment type="similarity">
    <text evidence="13">Belongs to the methylthiotransferase family. MiaB subfamily.</text>
</comment>
<dbReference type="RefSeq" id="WP_013757790.1">
    <property type="nucleotide sequence ID" value="NC_015500.1"/>
</dbReference>
<dbReference type="GO" id="GO:0051539">
    <property type="term" value="F:4 iron, 4 sulfur cluster binding"/>
    <property type="evidence" value="ECO:0007669"/>
    <property type="project" value="UniProtKB-UniRule"/>
</dbReference>
<dbReference type="PANTHER" id="PTHR43020:SF2">
    <property type="entry name" value="MITOCHONDRIAL TRNA METHYLTHIOTRANSFERASE CDK5RAP1"/>
    <property type="match status" value="1"/>
</dbReference>
<dbReference type="EMBL" id="CP002696">
    <property type="protein sequence ID" value="AEE16071.1"/>
    <property type="molecule type" value="Genomic_DNA"/>
</dbReference>
<evidence type="ECO:0000256" key="5">
    <source>
        <dbReference type="ARBA" id="ARBA00022691"/>
    </source>
</evidence>
<dbReference type="PROSITE" id="PS51449">
    <property type="entry name" value="MTTASE_N"/>
    <property type="match status" value="1"/>
</dbReference>
<keyword evidence="5 13" id="KW-0949">S-adenosyl-L-methionine</keyword>
<dbReference type="Pfam" id="PF01938">
    <property type="entry name" value="TRAM"/>
    <property type="match status" value="1"/>
</dbReference>
<accession>F4LPX9</accession>
<dbReference type="SUPFAM" id="SSF102114">
    <property type="entry name" value="Radical SAM enzymes"/>
    <property type="match status" value="1"/>
</dbReference>
<dbReference type="NCBIfam" id="TIGR01574">
    <property type="entry name" value="miaB-methiolase"/>
    <property type="match status" value="1"/>
</dbReference>
<evidence type="ECO:0000256" key="11">
    <source>
        <dbReference type="ARBA" id="ARBA00080698"/>
    </source>
</evidence>
<keyword evidence="7 13" id="KW-0408">Iron</keyword>
<keyword evidence="13" id="KW-0819">tRNA processing</keyword>
<name>F4LPX9_TREBD</name>
<comment type="subcellular location">
    <subcellularLocation>
        <location evidence="13">Cytoplasm</location>
    </subcellularLocation>
</comment>
<keyword evidence="3 13" id="KW-0963">Cytoplasm</keyword>
<dbReference type="OrthoDB" id="9805215at2"/>
<dbReference type="SMART" id="SM00729">
    <property type="entry name" value="Elp3"/>
    <property type="match status" value="1"/>
</dbReference>
<dbReference type="Gene3D" id="3.40.50.12160">
    <property type="entry name" value="Methylthiotransferase, N-terminal domain"/>
    <property type="match status" value="1"/>
</dbReference>
<dbReference type="CDD" id="cd01335">
    <property type="entry name" value="Radical_SAM"/>
    <property type="match status" value="1"/>
</dbReference>
<dbReference type="AlphaFoldDB" id="F4LPX9"/>
<dbReference type="FunFam" id="3.80.30.20:FF:000001">
    <property type="entry name" value="tRNA-2-methylthio-N(6)-dimethylallyladenosine synthase 2"/>
    <property type="match status" value="1"/>
</dbReference>
<feature type="binding site" evidence="13">
    <location>
        <position position="181"/>
    </location>
    <ligand>
        <name>[4Fe-4S] cluster</name>
        <dbReference type="ChEBI" id="CHEBI:49883"/>
        <label>2</label>
        <note>4Fe-4S-S-AdoMet</note>
    </ligand>
</feature>
<dbReference type="InterPro" id="IPR005839">
    <property type="entry name" value="Methylthiotransferase"/>
</dbReference>